<protein>
    <recommendedName>
        <fullName evidence="3">Lysine-specific metallo-endopeptidase domain-containing protein</fullName>
    </recommendedName>
</protein>
<gene>
    <name evidence="4" type="ORF">V565_081620</name>
</gene>
<dbReference type="SUPFAM" id="SSF55486">
    <property type="entry name" value="Metalloproteases ('zincins'), catalytic domain"/>
    <property type="match status" value="1"/>
</dbReference>
<evidence type="ECO:0000256" key="1">
    <source>
        <dbReference type="SAM" id="MobiDB-lite"/>
    </source>
</evidence>
<sequence length="225" mass="25762">MIMSITILLFAPLLSQALSRLGHVRKKQFVGCSAGEEKQIRKAAIASNKLVGNALDYLNTISSGSGDEQFMEWFGTDSLRSHNIVDSHFESIRKSATSLIYDCTTCSIRYPKDHRSLSAYNGPRRAGKQKKMNICEKFWEAPITSADPNINSKAGIILRSNLHFKINVTDTLAVYDAPTYMRFAEAIPQKKHFRKGNRKPHRRVHFRKGNRRPHRKFHLRRPHKT</sequence>
<keyword evidence="5" id="KW-1185">Reference proteome</keyword>
<dbReference type="HOGENOM" id="CLU_1230507_0_0_1"/>
<dbReference type="Proteomes" id="UP000027456">
    <property type="component" value="Unassembled WGS sequence"/>
</dbReference>
<dbReference type="InterPro" id="IPR024079">
    <property type="entry name" value="MetalloPept_cat_dom_sf"/>
</dbReference>
<evidence type="ECO:0000256" key="2">
    <source>
        <dbReference type="SAM" id="SignalP"/>
    </source>
</evidence>
<feature type="domain" description="Lysine-specific metallo-endopeptidase" evidence="3">
    <location>
        <begin position="63"/>
        <end position="188"/>
    </location>
</feature>
<dbReference type="EMBL" id="AZST01000261">
    <property type="protein sequence ID" value="KEP50355.1"/>
    <property type="molecule type" value="Genomic_DNA"/>
</dbReference>
<name>A0A074RYI5_9AGAM</name>
<reference evidence="4 5" key="1">
    <citation type="submission" date="2013-12" db="EMBL/GenBank/DDBJ databases">
        <authorList>
            <person name="Cubeta M."/>
            <person name="Pakala S."/>
            <person name="Fedorova N."/>
            <person name="Thomas E."/>
            <person name="Dean R."/>
            <person name="Jabaji S."/>
            <person name="Neate S."/>
            <person name="Toda T."/>
            <person name="Tavantzis S."/>
            <person name="Vilgalys R."/>
            <person name="Bharathan N."/>
            <person name="Pakala S."/>
            <person name="Losada L.S."/>
            <person name="Zafar N."/>
            <person name="Nierman W."/>
        </authorList>
    </citation>
    <scope>NUCLEOTIDE SEQUENCE [LARGE SCALE GENOMIC DNA]</scope>
    <source>
        <strain evidence="4 5">123E</strain>
    </source>
</reference>
<keyword evidence="2" id="KW-0732">Signal</keyword>
<dbReference type="GO" id="GO:0004222">
    <property type="term" value="F:metalloendopeptidase activity"/>
    <property type="evidence" value="ECO:0007669"/>
    <property type="project" value="InterPro"/>
</dbReference>
<dbReference type="AlphaFoldDB" id="A0A074RYI5"/>
<organism evidence="4 5">
    <name type="scientific">Rhizoctonia solani 123E</name>
    <dbReference type="NCBI Taxonomy" id="1423351"/>
    <lineage>
        <taxon>Eukaryota</taxon>
        <taxon>Fungi</taxon>
        <taxon>Dikarya</taxon>
        <taxon>Basidiomycota</taxon>
        <taxon>Agaricomycotina</taxon>
        <taxon>Agaricomycetes</taxon>
        <taxon>Cantharellales</taxon>
        <taxon>Ceratobasidiaceae</taxon>
        <taxon>Rhizoctonia</taxon>
    </lineage>
</organism>
<evidence type="ECO:0000259" key="3">
    <source>
        <dbReference type="Pfam" id="PF14521"/>
    </source>
</evidence>
<feature type="chain" id="PRO_5001698346" description="Lysine-specific metallo-endopeptidase domain-containing protein" evidence="2">
    <location>
        <begin position="18"/>
        <end position="225"/>
    </location>
</feature>
<proteinExistence type="predicted"/>
<feature type="region of interest" description="Disordered" evidence="1">
    <location>
        <begin position="192"/>
        <end position="225"/>
    </location>
</feature>
<dbReference type="Gene3D" id="3.40.390.10">
    <property type="entry name" value="Collagenase (Catalytic Domain)"/>
    <property type="match status" value="1"/>
</dbReference>
<dbReference type="Pfam" id="PF14521">
    <property type="entry name" value="Aspzincin_M35"/>
    <property type="match status" value="1"/>
</dbReference>
<evidence type="ECO:0000313" key="4">
    <source>
        <dbReference type="EMBL" id="KEP50355.1"/>
    </source>
</evidence>
<accession>A0A074RYI5</accession>
<dbReference type="STRING" id="1423351.A0A074RYI5"/>
<comment type="caution">
    <text evidence="4">The sequence shown here is derived from an EMBL/GenBank/DDBJ whole genome shotgun (WGS) entry which is preliminary data.</text>
</comment>
<feature type="signal peptide" evidence="2">
    <location>
        <begin position="1"/>
        <end position="17"/>
    </location>
</feature>
<dbReference type="InterPro" id="IPR029463">
    <property type="entry name" value="Lys_MEP"/>
</dbReference>
<evidence type="ECO:0000313" key="5">
    <source>
        <dbReference type="Proteomes" id="UP000027456"/>
    </source>
</evidence>